<dbReference type="Pfam" id="PF07495">
    <property type="entry name" value="Y_Y_Y"/>
    <property type="match status" value="1"/>
</dbReference>
<dbReference type="SUPFAM" id="SSF49373">
    <property type="entry name" value="Invasin/intimin cell-adhesion fragments"/>
    <property type="match status" value="2"/>
</dbReference>
<dbReference type="Gene3D" id="2.60.40.10">
    <property type="entry name" value="Immunoglobulins"/>
    <property type="match status" value="2"/>
</dbReference>
<dbReference type="AlphaFoldDB" id="A0A1W1WC90"/>
<comment type="similarity">
    <text evidence="1">Belongs to the intimin/invasin family.</text>
</comment>
<accession>A0A1W1WC90</accession>
<feature type="domain" description="Big-1" evidence="2">
    <location>
        <begin position="688"/>
        <end position="775"/>
    </location>
</feature>
<keyword evidence="4" id="KW-1185">Reference proteome</keyword>
<proteinExistence type="inferred from homology"/>
<dbReference type="OrthoDB" id="2079509at2"/>
<dbReference type="SMART" id="SM00634">
    <property type="entry name" value="BID_1"/>
    <property type="match status" value="2"/>
</dbReference>
<feature type="domain" description="Big-1" evidence="2">
    <location>
        <begin position="909"/>
        <end position="1001"/>
    </location>
</feature>
<evidence type="ECO:0000256" key="1">
    <source>
        <dbReference type="ARBA" id="ARBA00010116"/>
    </source>
</evidence>
<evidence type="ECO:0000313" key="3">
    <source>
        <dbReference type="EMBL" id="SMC03906.1"/>
    </source>
</evidence>
<sequence length="1199" mass="126029">MSRRFWGLMGVVVSLMIEGEGILAPVASAATVPTVESLTVHKASLNGITKISAYGEDPDGIVEYQFWVENNQGWSMVQNYSPTNTFTLPSSSSSEVVTVYAVDRTAVESGQWQRALAQTLIINHHSSVLFSSPPTGTVGNAVTFKATAQNLVQTVYQYWIENPQGEWRASGNYRSSSAWTYTPSRPGTYHIVVYAKDLMAPNDAQDAVWSDQTLTVAPVVPQGYQLSTALANPTLALHQPNALLLGHIAQVEATVRNADGQPVADVPLLFTATNDSNPNDHVSFAQGLNDEAYTNQNGEALADIYVSNPSDPSSSQLAQDASAITLVGYTVSLPQDPLVDPVTNTVAYGAYIPPNLTVSGTNSSMTEPIYRNTLVQNTAYLRWQTAGQASHFQMSGQYLLPVVPQNGVVTIPVNYESGAYGPDVTETSTAQGFPVIPIAPGFNAAQIELTQLGLSSGSSFTVDFTEVGNSTPEWTKTITGPVHFNDRIIQIPASPVGGQLTFRLQSGTVVNPATATGVSIGSVVVDAGQNPGSEVLPASLPVTWSSVPVSYGPWQSLSPEEAALYLGQSAPSSSDVSYQYKVPAFPEVGNAVLEEMVNGQPQAYYWIPTTNNGANQNVLLSPPAQGSVAMPISPASLTPLLLTTNSHESTWTLSSQQVGQSEIVAQVTPDQNPRPSDTLYSYVGWVPSTPGNNFVSQYALAGQQVVLSATVRDEAGNVVPAAPVNWSVQGGVNVIQQEATTNSQGVATIILSAADAKTAVVEASSPGEQVALSDLPDQVPFTAAKIHFVSWHWHEMAIPSLSFAVGSTHEIGIMAEGLTASNHAVPLSNMAFTLSQSGVGNARILSNTANSPVGIIRLSSDQAGNQDLSISPAVTQPELMIDGQQDVGQGPISGIAPAAITVNFTANGGNLSLHVPSSLSAIGTVVPIDVIVTDRFGNPIVGQPVSFSLWPSSGGTAGLSSTQGVTNAQGLAQVFLSGGSVGEMDEVGASLAGQSPQTTLIQWQNSTGAQMALVNAEIGGSTTPNTLMLTMSRQVNPHTVLANGSQFQLEDMSTGQMYQIAHATASGNTVTLTLDSSNPVLNFNNQIYQVSVAPVTSDGVTSAVMDEQNQAAHNEVTFLTPSSPSITASISSGTLTIVLGNGQGNIPQGLSVSVVPSNAQASINNGIPGAVYQSTKCQYNEYRNNFCSNFWPCRNHLYD</sequence>
<dbReference type="InterPro" id="IPR011123">
    <property type="entry name" value="Y_Y_Y"/>
</dbReference>
<evidence type="ECO:0000259" key="2">
    <source>
        <dbReference type="SMART" id="SM00634"/>
    </source>
</evidence>
<dbReference type="Proteomes" id="UP000192660">
    <property type="component" value="Unassembled WGS sequence"/>
</dbReference>
<reference evidence="4" key="1">
    <citation type="submission" date="2017-04" db="EMBL/GenBank/DDBJ databases">
        <authorList>
            <person name="Varghese N."/>
            <person name="Submissions S."/>
        </authorList>
    </citation>
    <scope>NUCLEOTIDE SEQUENCE [LARGE SCALE GENOMIC DNA]</scope>
    <source>
        <strain evidence="4">DSM 9293</strain>
    </source>
</reference>
<dbReference type="EMBL" id="FWWY01000001">
    <property type="protein sequence ID" value="SMC03906.1"/>
    <property type="molecule type" value="Genomic_DNA"/>
</dbReference>
<dbReference type="RefSeq" id="WP_084661095.1">
    <property type="nucleotide sequence ID" value="NZ_FWWY01000001.1"/>
</dbReference>
<dbReference type="InterPro" id="IPR008964">
    <property type="entry name" value="Invasin/intimin_cell_adhesion"/>
</dbReference>
<dbReference type="InterPro" id="IPR013783">
    <property type="entry name" value="Ig-like_fold"/>
</dbReference>
<name>A0A1W1WC90_SULTA</name>
<dbReference type="STRING" id="28034.BFX07_14585"/>
<protein>
    <submittedName>
        <fullName evidence="3">Y_Y_Y domain-containing protein</fullName>
    </submittedName>
</protein>
<organism evidence="3 4">
    <name type="scientific">Sulfobacillus thermosulfidooxidans (strain DSM 9293 / VKM B-1269 / AT-1)</name>
    <dbReference type="NCBI Taxonomy" id="929705"/>
    <lineage>
        <taxon>Bacteria</taxon>
        <taxon>Bacillati</taxon>
        <taxon>Bacillota</taxon>
        <taxon>Clostridia</taxon>
        <taxon>Eubacteriales</taxon>
        <taxon>Clostridiales Family XVII. Incertae Sedis</taxon>
        <taxon>Sulfobacillus</taxon>
    </lineage>
</organism>
<dbReference type="InterPro" id="IPR003344">
    <property type="entry name" value="Big_1_dom"/>
</dbReference>
<dbReference type="Pfam" id="PF02369">
    <property type="entry name" value="Big_1"/>
    <property type="match status" value="2"/>
</dbReference>
<evidence type="ECO:0000313" key="4">
    <source>
        <dbReference type="Proteomes" id="UP000192660"/>
    </source>
</evidence>
<gene>
    <name evidence="3" type="ORF">SAMN00768000_1345</name>
</gene>